<name>A0A250KYM2_9GAMM</name>
<reference evidence="1 2" key="1">
    <citation type="submission" date="2016-12" db="EMBL/GenBank/DDBJ databases">
        <title>Genome sequencing of Methylocaldum marinum.</title>
        <authorList>
            <person name="Takeuchi M."/>
            <person name="Kamagata Y."/>
            <person name="Hiraoka S."/>
            <person name="Oshima K."/>
            <person name="Hattori M."/>
            <person name="Iwasaki W."/>
        </authorList>
    </citation>
    <scope>NUCLEOTIDE SEQUENCE [LARGE SCALE GENOMIC DNA]</scope>
    <source>
        <strain evidence="1 2">S8</strain>
    </source>
</reference>
<evidence type="ECO:0000313" key="2">
    <source>
        <dbReference type="Proteomes" id="UP000266313"/>
    </source>
</evidence>
<dbReference type="RefSeq" id="WP_145986657.1">
    <property type="nucleotide sequence ID" value="NZ_AP017928.1"/>
</dbReference>
<proteinExistence type="predicted"/>
<dbReference type="Proteomes" id="UP000266313">
    <property type="component" value="Chromosome"/>
</dbReference>
<sequence length="172" mass="18875">MYNRKSMGLIAIVSTMLLGSLVLPGKTSAETEGWISLPYIDANIPFAVIPEPEGGRTIDYALDKAIQDAESWSAFWNEIHPGEPVPVIDFETKMVVATALGGGNRSSMIEVTRVEKSRLGSSPLTKVRIRETRPGLNCVVPLIYAPPPHVLIVTEKDDDVSFRRTNVVRNCP</sequence>
<dbReference type="OrthoDB" id="1442131at2"/>
<accession>A0A250KYM2</accession>
<evidence type="ECO:0000313" key="1">
    <source>
        <dbReference type="EMBL" id="BBA36740.1"/>
    </source>
</evidence>
<protein>
    <submittedName>
        <fullName evidence="1">Uncharacterized protein</fullName>
    </submittedName>
</protein>
<dbReference type="AlphaFoldDB" id="A0A250KYM2"/>
<dbReference type="KEGG" id="mmai:sS8_4817"/>
<organism evidence="1 2">
    <name type="scientific">Methylocaldum marinum</name>
    <dbReference type="NCBI Taxonomy" id="1432792"/>
    <lineage>
        <taxon>Bacteria</taxon>
        <taxon>Pseudomonadati</taxon>
        <taxon>Pseudomonadota</taxon>
        <taxon>Gammaproteobacteria</taxon>
        <taxon>Methylococcales</taxon>
        <taxon>Methylococcaceae</taxon>
        <taxon>Methylocaldum</taxon>
    </lineage>
</organism>
<gene>
    <name evidence="1" type="ORF">sS8_4817</name>
</gene>
<keyword evidence="2" id="KW-1185">Reference proteome</keyword>
<dbReference type="EMBL" id="AP017928">
    <property type="protein sequence ID" value="BBA36740.1"/>
    <property type="molecule type" value="Genomic_DNA"/>
</dbReference>